<protein>
    <recommendedName>
        <fullName evidence="3">Urease accessory protein UreD</fullName>
    </recommendedName>
</protein>
<dbReference type="InterPro" id="IPR002669">
    <property type="entry name" value="UreD"/>
</dbReference>
<dbReference type="PANTHER" id="PTHR33643">
    <property type="entry name" value="UREASE ACCESSORY PROTEIN D"/>
    <property type="match status" value="1"/>
</dbReference>
<proteinExistence type="inferred from homology"/>
<comment type="subcellular location">
    <subcellularLocation>
        <location evidence="3">Cytoplasm</location>
    </subcellularLocation>
</comment>
<dbReference type="AlphaFoldDB" id="A0A0D0G6F3"/>
<reference evidence="4 5" key="1">
    <citation type="submission" date="2015-01" db="EMBL/GenBank/DDBJ databases">
        <title>Genome sequence of Anoxybacillus ayderensis strain AB04.</title>
        <authorList>
            <person name="Belduz A.O."/>
            <person name="Canakci S."/>
            <person name="Chan K.-G."/>
            <person name="Kahar U.M."/>
            <person name="Yaakob A.S."/>
            <person name="Chan C.S."/>
            <person name="Goh K.M."/>
        </authorList>
    </citation>
    <scope>NUCLEOTIDE SEQUENCE [LARGE SCALE GENOMIC DNA]</scope>
    <source>
        <strain evidence="4 5">AB04</strain>
    </source>
</reference>
<evidence type="ECO:0000313" key="5">
    <source>
        <dbReference type="Proteomes" id="UP000032047"/>
    </source>
</evidence>
<dbReference type="HAMAP" id="MF_01384">
    <property type="entry name" value="UreD"/>
    <property type="match status" value="1"/>
</dbReference>
<evidence type="ECO:0000256" key="2">
    <source>
        <dbReference type="ARBA" id="ARBA00023186"/>
    </source>
</evidence>
<dbReference type="EMBL" id="JXTG01000009">
    <property type="protein sequence ID" value="KIP20925.1"/>
    <property type="molecule type" value="Genomic_DNA"/>
</dbReference>
<gene>
    <name evidence="3" type="primary">ureD</name>
    <name evidence="4" type="ORF">JV16_01827</name>
</gene>
<sequence length="284" mass="32863">MDEKASIIGRVRGMNWSGLLQCTAVEKNGRTIVSDCYYEGAFKLARPIYLHPSQPTIYLMHVGGGYVDGDRYKTEISLQKQARMIVTTQSATKIYKTVKMPVQQYTSFFLDDQSVLEFFPDPVIAYEKAKFYQETTVYMKASATFIYGDIITPGWSESGDLFRYDWIRSKLKIYHEGHLKLFDHLYLEPRKGITDIFQMEGYTYIGSLFVVSPLITKDVLKKLEKIAAHFPNEAHFGWSTPTVPGLVVRILARETYIIEVIFQLIHQLIREECFQEGPIFLRKY</sequence>
<organism evidence="4 5">
    <name type="scientific">Anoxybacillus ayderensis</name>
    <dbReference type="NCBI Taxonomy" id="265546"/>
    <lineage>
        <taxon>Bacteria</taxon>
        <taxon>Bacillati</taxon>
        <taxon>Bacillota</taxon>
        <taxon>Bacilli</taxon>
        <taxon>Bacillales</taxon>
        <taxon>Anoxybacillaceae</taxon>
        <taxon>Anoxybacillus</taxon>
    </lineage>
</organism>
<comment type="caution">
    <text evidence="4">The sequence shown here is derived from an EMBL/GenBank/DDBJ whole genome shotgun (WGS) entry which is preliminary data.</text>
</comment>
<dbReference type="PATRIC" id="fig|265546.4.peg.1824"/>
<comment type="subunit">
    <text evidence="3">UreD, UreF and UreG form a complex that acts as a GTP-hydrolysis-dependent molecular chaperone, activating the urease apoprotein by helping to assemble the nickel containing metallocenter of UreC. The UreE protein probably delivers the nickel.</text>
</comment>
<keyword evidence="2 3" id="KW-0143">Chaperone</keyword>
<keyword evidence="5" id="KW-1185">Reference proteome</keyword>
<dbReference type="GO" id="GO:0016151">
    <property type="term" value="F:nickel cation binding"/>
    <property type="evidence" value="ECO:0007669"/>
    <property type="project" value="UniProtKB-UniRule"/>
</dbReference>
<comment type="similarity">
    <text evidence="1 3">Belongs to the UreD family.</text>
</comment>
<keyword evidence="3" id="KW-0963">Cytoplasm</keyword>
<dbReference type="PANTHER" id="PTHR33643:SF1">
    <property type="entry name" value="UREASE ACCESSORY PROTEIN D"/>
    <property type="match status" value="1"/>
</dbReference>
<evidence type="ECO:0000313" key="4">
    <source>
        <dbReference type="EMBL" id="KIP20925.1"/>
    </source>
</evidence>
<accession>A0A0D0G6F3</accession>
<evidence type="ECO:0000256" key="3">
    <source>
        <dbReference type="HAMAP-Rule" id="MF_01384"/>
    </source>
</evidence>
<comment type="function">
    <text evidence="3">Required for maturation of urease via the functional incorporation of the urease nickel metallocenter.</text>
</comment>
<name>A0A0D0G6F3_9BACL</name>
<evidence type="ECO:0000256" key="1">
    <source>
        <dbReference type="ARBA" id="ARBA00007177"/>
    </source>
</evidence>
<dbReference type="GO" id="GO:0005737">
    <property type="term" value="C:cytoplasm"/>
    <property type="evidence" value="ECO:0007669"/>
    <property type="project" value="UniProtKB-SubCell"/>
</dbReference>
<dbReference type="Proteomes" id="UP000032047">
    <property type="component" value="Unassembled WGS sequence"/>
</dbReference>
<dbReference type="Pfam" id="PF01774">
    <property type="entry name" value="UreD"/>
    <property type="match status" value="1"/>
</dbReference>
<keyword evidence="3" id="KW-0996">Nickel insertion</keyword>